<dbReference type="RefSeq" id="WP_085748945.1">
    <property type="nucleotide sequence ID" value="NZ_BSPR01000012.1"/>
</dbReference>
<sequence length="591" mass="61452">MTLFLLSFAAGALTLLSPCILPVLPFVLAGAHGPFRRGALPVLLGMAGAFTCAASLTALGGEWAARAGAGGRALALAWLCLLGLSLLLPALATRLASPLVALGQRLLPPPHEGERWWPRVLTGIATGLLWAPCAGPILGLVLTGAALGGLHLGTSLQLLAFAAGAACALALALAGGARLTRALRRASAFSDVPRRVLGALVLLSAAALASGVSERALLQLPSAATATLEETLLRLSRSNGGPADVDGAAQVPEGLERAAWWGGGDTRPSANEPSPAIEGLSPGFGGATAWLNAAPGGPVAARGRVTVVSFWTYSCINCLRTLPYVRAWAERYAGDGLAVVGVHTPEFAFEKDAGNVARAAKDLKVAYPVALDNGYRIWRAFGNHYWPAIYVVDAQGRIRHHQFGEGGEQDTERVIQSLLQEGPTATPAIPDTTGVGLPADPAVLASPETYLGYDQASAMAPPGAAVRDQAHRYAAGPLGRDEWALAGLWTVGPEFATLDEAGGQLTVRFHARDLHLVMGRPPQGAPLRFVLTIDGQPPGDAHGVDVDAQGHGTVDASRLYQLVRQPAVSGDRRVEIRFLDPGVRAYAFTFG</sequence>
<accession>A0A1W6L398</accession>
<dbReference type="OrthoDB" id="9811352at2"/>
<keyword evidence="2" id="KW-1185">Reference proteome</keyword>
<dbReference type="SUPFAM" id="SSF52833">
    <property type="entry name" value="Thioredoxin-like"/>
    <property type="match status" value="1"/>
</dbReference>
<dbReference type="Pfam" id="PF17991">
    <property type="entry name" value="Thioredoxin_10"/>
    <property type="match status" value="1"/>
</dbReference>
<gene>
    <name evidence="1" type="ORF">A4W93_01550</name>
</gene>
<organism evidence="1 2">
    <name type="scientific">Piscinibacter gummiphilus</name>
    <dbReference type="NCBI Taxonomy" id="946333"/>
    <lineage>
        <taxon>Bacteria</taxon>
        <taxon>Pseudomonadati</taxon>
        <taxon>Pseudomonadota</taxon>
        <taxon>Betaproteobacteria</taxon>
        <taxon>Burkholderiales</taxon>
        <taxon>Sphaerotilaceae</taxon>
        <taxon>Piscinibacter</taxon>
    </lineage>
</organism>
<dbReference type="InterPro" id="IPR041017">
    <property type="entry name" value="Thioredoxin_10"/>
</dbReference>
<dbReference type="KEGG" id="rgu:A4W93_01550"/>
<dbReference type="EMBL" id="CP015118">
    <property type="protein sequence ID" value="ARN18707.1"/>
    <property type="molecule type" value="Genomic_DNA"/>
</dbReference>
<dbReference type="Gene3D" id="3.40.30.10">
    <property type="entry name" value="Glutaredoxin"/>
    <property type="match status" value="1"/>
</dbReference>
<dbReference type="InterPro" id="IPR036249">
    <property type="entry name" value="Thioredoxin-like_sf"/>
</dbReference>
<dbReference type="InterPro" id="IPR013766">
    <property type="entry name" value="Thioredoxin_domain"/>
</dbReference>
<protein>
    <submittedName>
        <fullName evidence="1">Uncharacterized protein</fullName>
    </submittedName>
</protein>
<dbReference type="Pfam" id="PF08534">
    <property type="entry name" value="Redoxin"/>
    <property type="match status" value="1"/>
</dbReference>
<dbReference type="PANTHER" id="PTHR42852">
    <property type="entry name" value="THIOL:DISULFIDE INTERCHANGE PROTEIN DSBE"/>
    <property type="match status" value="1"/>
</dbReference>
<dbReference type="PROSITE" id="PS51352">
    <property type="entry name" value="THIOREDOXIN_2"/>
    <property type="match status" value="1"/>
</dbReference>
<proteinExistence type="predicted"/>
<dbReference type="STRING" id="946333.A4W93_01550"/>
<dbReference type="InterPro" id="IPR013740">
    <property type="entry name" value="Redoxin"/>
</dbReference>
<dbReference type="Proteomes" id="UP000193427">
    <property type="component" value="Chromosome"/>
</dbReference>
<dbReference type="PANTHER" id="PTHR42852:SF13">
    <property type="entry name" value="PROTEIN DIPZ"/>
    <property type="match status" value="1"/>
</dbReference>
<evidence type="ECO:0000313" key="2">
    <source>
        <dbReference type="Proteomes" id="UP000193427"/>
    </source>
</evidence>
<dbReference type="Gene3D" id="2.60.120.260">
    <property type="entry name" value="Galactose-binding domain-like"/>
    <property type="match status" value="1"/>
</dbReference>
<dbReference type="AlphaFoldDB" id="A0A1W6L398"/>
<evidence type="ECO:0000313" key="1">
    <source>
        <dbReference type="EMBL" id="ARN18707.1"/>
    </source>
</evidence>
<dbReference type="InterPro" id="IPR050553">
    <property type="entry name" value="Thioredoxin_ResA/DsbE_sf"/>
</dbReference>
<dbReference type="GO" id="GO:0016491">
    <property type="term" value="F:oxidoreductase activity"/>
    <property type="evidence" value="ECO:0007669"/>
    <property type="project" value="InterPro"/>
</dbReference>
<reference evidence="1 2" key="1">
    <citation type="submission" date="2016-04" db="EMBL/GenBank/DDBJ databases">
        <title>Complete genome sequence of natural rubber-degrading, novel Gram-negative bacterium, Rhizobacter gummiphilus strain NS21.</title>
        <authorList>
            <person name="Tabata M."/>
            <person name="Kasai D."/>
            <person name="Fukuda M."/>
        </authorList>
    </citation>
    <scope>NUCLEOTIDE SEQUENCE [LARGE SCALE GENOMIC DNA]</scope>
    <source>
        <strain evidence="1 2">NS21</strain>
    </source>
</reference>
<name>A0A1W6L398_9BURK</name>